<evidence type="ECO:0000313" key="2">
    <source>
        <dbReference type="EMBL" id="MER7177985.1"/>
    </source>
</evidence>
<gene>
    <name evidence="2" type="ORF">ABT404_00550</name>
</gene>
<dbReference type="Proteomes" id="UP001474181">
    <property type="component" value="Unassembled WGS sequence"/>
</dbReference>
<reference evidence="2 3" key="1">
    <citation type="submission" date="2024-06" db="EMBL/GenBank/DDBJ databases">
        <title>The Natural Products Discovery Center: Release of the First 8490 Sequenced Strains for Exploring Actinobacteria Biosynthetic Diversity.</title>
        <authorList>
            <person name="Kalkreuter E."/>
            <person name="Kautsar S.A."/>
            <person name="Yang D."/>
            <person name="Bader C.D."/>
            <person name="Teijaro C.N."/>
            <person name="Fluegel L."/>
            <person name="Davis C.M."/>
            <person name="Simpson J.R."/>
            <person name="Lauterbach L."/>
            <person name="Steele A.D."/>
            <person name="Gui C."/>
            <person name="Meng S."/>
            <person name="Li G."/>
            <person name="Viehrig K."/>
            <person name="Ye F."/>
            <person name="Su P."/>
            <person name="Kiefer A.F."/>
            <person name="Nichols A."/>
            <person name="Cepeda A.J."/>
            <person name="Yan W."/>
            <person name="Fan B."/>
            <person name="Jiang Y."/>
            <person name="Adhikari A."/>
            <person name="Zheng C.-J."/>
            <person name="Schuster L."/>
            <person name="Cowan T.M."/>
            <person name="Smanski M.J."/>
            <person name="Chevrette M.G."/>
            <person name="De Carvalho L.P.S."/>
            <person name="Shen B."/>
        </authorList>
    </citation>
    <scope>NUCLEOTIDE SEQUENCE [LARGE SCALE GENOMIC DNA]</scope>
    <source>
        <strain evidence="2 3">NPDC000234</strain>
    </source>
</reference>
<evidence type="ECO:0000313" key="3">
    <source>
        <dbReference type="Proteomes" id="UP001474181"/>
    </source>
</evidence>
<name>A0ABV1WMA1_9ACTN</name>
<evidence type="ECO:0000256" key="1">
    <source>
        <dbReference type="SAM" id="MobiDB-lite"/>
    </source>
</evidence>
<proteinExistence type="predicted"/>
<dbReference type="RefSeq" id="WP_350775900.1">
    <property type="nucleotide sequence ID" value="NZ_JBEPEK010000002.1"/>
</dbReference>
<accession>A0ABV1WMA1</accession>
<protein>
    <submittedName>
        <fullName evidence="2">Uncharacterized protein</fullName>
    </submittedName>
</protein>
<feature type="region of interest" description="Disordered" evidence="1">
    <location>
        <begin position="1"/>
        <end position="23"/>
    </location>
</feature>
<organism evidence="2 3">
    <name type="scientific">Streptomyces hyaluromycini</name>
    <dbReference type="NCBI Taxonomy" id="1377993"/>
    <lineage>
        <taxon>Bacteria</taxon>
        <taxon>Bacillati</taxon>
        <taxon>Actinomycetota</taxon>
        <taxon>Actinomycetes</taxon>
        <taxon>Kitasatosporales</taxon>
        <taxon>Streptomycetaceae</taxon>
        <taxon>Streptomyces</taxon>
    </lineage>
</organism>
<dbReference type="EMBL" id="JBEPEK010000002">
    <property type="protein sequence ID" value="MER7177985.1"/>
    <property type="molecule type" value="Genomic_DNA"/>
</dbReference>
<comment type="caution">
    <text evidence="2">The sequence shown here is derived from an EMBL/GenBank/DDBJ whole genome shotgun (WGS) entry which is preliminary data.</text>
</comment>
<keyword evidence="3" id="KW-1185">Reference proteome</keyword>
<sequence>MSAAFASGSSCSSARSGESRARAAAAWTGREHLGFLDGVGGDGHVDIVGFDGPEVHVARNLYDPERLRVRLPG</sequence>